<evidence type="ECO:0000313" key="2">
    <source>
        <dbReference type="Proteomes" id="UP000887013"/>
    </source>
</evidence>
<organism evidence="1 2">
    <name type="scientific">Nephila pilipes</name>
    <name type="common">Giant wood spider</name>
    <name type="synonym">Nephila maculata</name>
    <dbReference type="NCBI Taxonomy" id="299642"/>
    <lineage>
        <taxon>Eukaryota</taxon>
        <taxon>Metazoa</taxon>
        <taxon>Ecdysozoa</taxon>
        <taxon>Arthropoda</taxon>
        <taxon>Chelicerata</taxon>
        <taxon>Arachnida</taxon>
        <taxon>Araneae</taxon>
        <taxon>Araneomorphae</taxon>
        <taxon>Entelegynae</taxon>
        <taxon>Araneoidea</taxon>
        <taxon>Nephilidae</taxon>
        <taxon>Nephila</taxon>
    </lineage>
</organism>
<proteinExistence type="predicted"/>
<protein>
    <submittedName>
        <fullName evidence="1">Uncharacterized protein</fullName>
    </submittedName>
</protein>
<keyword evidence="2" id="KW-1185">Reference proteome</keyword>
<comment type="caution">
    <text evidence="1">The sequence shown here is derived from an EMBL/GenBank/DDBJ whole genome shotgun (WGS) entry which is preliminary data.</text>
</comment>
<evidence type="ECO:0000313" key="1">
    <source>
        <dbReference type="EMBL" id="GFT96801.1"/>
    </source>
</evidence>
<accession>A0A8X6Q5C1</accession>
<dbReference type="Proteomes" id="UP000887013">
    <property type="component" value="Unassembled WGS sequence"/>
</dbReference>
<sequence>MAKVLQKDKKKNVGIFLMVKKGYFGKGMFVSHVAHGVKQSRARHTMTRLVAELAFIRRDEASRQHSCILLLLLIKLQRTGASAKRAGIANAHVSHQTLEMEHVSTYGFLALV</sequence>
<gene>
    <name evidence="1" type="ORF">NPIL_40391</name>
</gene>
<dbReference type="AlphaFoldDB" id="A0A8X6Q5C1"/>
<dbReference type="EMBL" id="BMAW01121985">
    <property type="protein sequence ID" value="GFT96801.1"/>
    <property type="molecule type" value="Genomic_DNA"/>
</dbReference>
<reference evidence="1" key="1">
    <citation type="submission" date="2020-08" db="EMBL/GenBank/DDBJ databases">
        <title>Multicomponent nature underlies the extraordinary mechanical properties of spider dragline silk.</title>
        <authorList>
            <person name="Kono N."/>
            <person name="Nakamura H."/>
            <person name="Mori M."/>
            <person name="Yoshida Y."/>
            <person name="Ohtoshi R."/>
            <person name="Malay A.D."/>
            <person name="Moran D.A.P."/>
            <person name="Tomita M."/>
            <person name="Numata K."/>
            <person name="Arakawa K."/>
        </authorList>
    </citation>
    <scope>NUCLEOTIDE SEQUENCE</scope>
</reference>
<name>A0A8X6Q5C1_NEPPI</name>